<feature type="region of interest" description="Disordered" evidence="1">
    <location>
        <begin position="427"/>
        <end position="546"/>
    </location>
</feature>
<dbReference type="AlphaFoldDB" id="A0AAD4M887"/>
<feature type="compositionally biased region" description="Pro residues" evidence="1">
    <location>
        <begin position="125"/>
        <end position="134"/>
    </location>
</feature>
<feature type="compositionally biased region" description="Basic and acidic residues" evidence="1">
    <location>
        <begin position="94"/>
        <end position="111"/>
    </location>
</feature>
<organism evidence="2 3">
    <name type="scientific">Multifurca ochricompacta</name>
    <dbReference type="NCBI Taxonomy" id="376703"/>
    <lineage>
        <taxon>Eukaryota</taxon>
        <taxon>Fungi</taxon>
        <taxon>Dikarya</taxon>
        <taxon>Basidiomycota</taxon>
        <taxon>Agaricomycotina</taxon>
        <taxon>Agaricomycetes</taxon>
        <taxon>Russulales</taxon>
        <taxon>Russulaceae</taxon>
        <taxon>Multifurca</taxon>
    </lineage>
</organism>
<dbReference type="Proteomes" id="UP001203297">
    <property type="component" value="Unassembled WGS sequence"/>
</dbReference>
<feature type="region of interest" description="Disordered" evidence="1">
    <location>
        <begin position="58"/>
        <end position="141"/>
    </location>
</feature>
<feature type="region of interest" description="Disordered" evidence="1">
    <location>
        <begin position="247"/>
        <end position="344"/>
    </location>
</feature>
<feature type="compositionally biased region" description="Polar residues" evidence="1">
    <location>
        <begin position="78"/>
        <end position="90"/>
    </location>
</feature>
<feature type="region of interest" description="Disordered" evidence="1">
    <location>
        <begin position="373"/>
        <end position="399"/>
    </location>
</feature>
<feature type="compositionally biased region" description="Polar residues" evidence="1">
    <location>
        <begin position="438"/>
        <end position="448"/>
    </location>
</feature>
<feature type="compositionally biased region" description="Low complexity" evidence="1">
    <location>
        <begin position="454"/>
        <end position="475"/>
    </location>
</feature>
<reference evidence="2" key="1">
    <citation type="journal article" date="2022" name="New Phytol.">
        <title>Evolutionary transition to the ectomycorrhizal habit in the genomes of a hyperdiverse lineage of mushroom-forming fungi.</title>
        <authorList>
            <person name="Looney B."/>
            <person name="Miyauchi S."/>
            <person name="Morin E."/>
            <person name="Drula E."/>
            <person name="Courty P.E."/>
            <person name="Kohler A."/>
            <person name="Kuo A."/>
            <person name="LaButti K."/>
            <person name="Pangilinan J."/>
            <person name="Lipzen A."/>
            <person name="Riley R."/>
            <person name="Andreopoulos W."/>
            <person name="He G."/>
            <person name="Johnson J."/>
            <person name="Nolan M."/>
            <person name="Tritt A."/>
            <person name="Barry K.W."/>
            <person name="Grigoriev I.V."/>
            <person name="Nagy L.G."/>
            <person name="Hibbett D."/>
            <person name="Henrissat B."/>
            <person name="Matheny P.B."/>
            <person name="Labbe J."/>
            <person name="Martin F.M."/>
        </authorList>
    </citation>
    <scope>NUCLEOTIDE SEQUENCE</scope>
    <source>
        <strain evidence="2">BPL690</strain>
    </source>
</reference>
<evidence type="ECO:0000256" key="1">
    <source>
        <dbReference type="SAM" id="MobiDB-lite"/>
    </source>
</evidence>
<feature type="compositionally biased region" description="Polar residues" evidence="1">
    <location>
        <begin position="215"/>
        <end position="231"/>
    </location>
</feature>
<evidence type="ECO:0000313" key="3">
    <source>
        <dbReference type="Proteomes" id="UP001203297"/>
    </source>
</evidence>
<protein>
    <submittedName>
        <fullName evidence="2">Uncharacterized protein</fullName>
    </submittedName>
</protein>
<feature type="compositionally biased region" description="Polar residues" evidence="1">
    <location>
        <begin position="532"/>
        <end position="541"/>
    </location>
</feature>
<comment type="caution">
    <text evidence="2">The sequence shown here is derived from an EMBL/GenBank/DDBJ whole genome shotgun (WGS) entry which is preliminary data.</text>
</comment>
<sequence length="574" mass="62354">MSLSVSSFPEAPPRLVDDFKWQAERPPKDKRRFFSSLFGKGGLPFMKSIGQLGKARVKDNAIRPVNGGSSSSPRRSSLTWTSIKASNTVIDITATHDDDERPSMSRGHDVSTPDPISKLNSSSPQSPPPLPASPPSSATADCSSTAFMQEVVTAPRYRCPLRPIDCVHTPKVTAPLPTRGYEIIPAVSNLEQHSFPSQILDRNNASPMTPPAGPSTLSHATPTYHTSTGSESFPLISSQLRAVPINVGDPRPRFASTGARGAVPGTLPPSRKSEATAGEPSASISPNDSRDRNRKGKGTVFFTAGHPSASQARSYSDVSFERERKDQVFTGDSSQQRQRRDHKAIGERAVLSASGKVVDRTEGSPLLNAHISHMRSGSRPPSNPLLSFRRRPKTAPAMRVTERPLALKSPLFEESLTHHDRILTETTAKSRFHLSSAEPGTSDVSVETQHQHQEQQQQRPVTESSSRSQSTAWRSPAIGLSDRRQPSPSPAPPSNLGLEWSRSIVPHAETPRTSRPGNSKRGGEQRRPQTAPEATSFSRGLQSLPPVVVATGKDAWEERDMGAVRARLRGMRAR</sequence>
<accession>A0AAD4M887</accession>
<proteinExistence type="predicted"/>
<gene>
    <name evidence="2" type="ORF">B0F90DRAFT_1182977</name>
</gene>
<feature type="region of interest" description="Disordered" evidence="1">
    <location>
        <begin position="200"/>
        <end position="231"/>
    </location>
</feature>
<keyword evidence="3" id="KW-1185">Reference proteome</keyword>
<dbReference type="EMBL" id="WTXG01000006">
    <property type="protein sequence ID" value="KAI0305275.1"/>
    <property type="molecule type" value="Genomic_DNA"/>
</dbReference>
<feature type="compositionally biased region" description="Polar residues" evidence="1">
    <location>
        <begin position="308"/>
        <end position="317"/>
    </location>
</feature>
<evidence type="ECO:0000313" key="2">
    <source>
        <dbReference type="EMBL" id="KAI0305275.1"/>
    </source>
</evidence>
<name>A0AAD4M887_9AGAM</name>